<dbReference type="GO" id="GO:0003723">
    <property type="term" value="F:RNA binding"/>
    <property type="evidence" value="ECO:0007669"/>
    <property type="project" value="UniProtKB-UniRule"/>
</dbReference>
<evidence type="ECO:0000313" key="5">
    <source>
        <dbReference type="Proteomes" id="UP001165190"/>
    </source>
</evidence>
<feature type="compositionally biased region" description="Polar residues" evidence="2">
    <location>
        <begin position="421"/>
        <end position="430"/>
    </location>
</feature>
<dbReference type="AlphaFoldDB" id="A0A9W7M5T9"/>
<protein>
    <recommendedName>
        <fullName evidence="3">RRM domain-containing protein</fullName>
    </recommendedName>
</protein>
<dbReference type="InterPro" id="IPR000504">
    <property type="entry name" value="RRM_dom"/>
</dbReference>
<feature type="region of interest" description="Disordered" evidence="2">
    <location>
        <begin position="366"/>
        <end position="460"/>
    </location>
</feature>
<accession>A0A9W7M5T9</accession>
<evidence type="ECO:0000256" key="2">
    <source>
        <dbReference type="SAM" id="MobiDB-lite"/>
    </source>
</evidence>
<feature type="region of interest" description="Disordered" evidence="2">
    <location>
        <begin position="1"/>
        <end position="27"/>
    </location>
</feature>
<sequence>MEGGSGAGGSEESRRNPGAVHGGEKQVQGGGEVKTLFIDNLSKRISRRTLWEWFSNHGVIERVFIPAVNRKAKYKNTTFAFITVAEREDAKRIIGITNGVRLDGFVIKVSLAKYPRPTEAMGNKRRYQGKTPVNGEKVERGTFKTNQAVHRERDDRTYREALLNNHGDTSDRINTEACPLSQGTNTNNEEDLLNFRLPVQDTEWLHCCLVGLLKNSFEPDFVQRALGNDNIEVKITKWGIDNDSVVVMFKAKSIMEDAWDNKKEELCYWFEHISPLLLNGVPQYYFKIQLLGVPLYCWHKDFFSSLGNRLGIFISVSEGTMKKEQLDKATITIRAVNSFNFPRKITLKSMGFSYCVRLKVAGGEEGNRAFESGSGSENGVFGGKTTVDQFSNEEGSDEQSEWRSVDQNGFGSCNEEPANINDPSRNQGRQENIERDILSPNSHGTLRAAPNDDINHVDNDDADVESWDESYDHVGINSGGVGYLGPSVRLDRVGSPNREVQGPVVPLAQDSQLGHINEAVGLEGNNNLIISIDRSNQILRSFSSSAVMEFVPDSLDSLVVWNLENSSSHCLPKNPTVLSKLPPHLSLFRADNRRRLRQIVRDSLESEEMFRRVSPVASRLREEASEEGLEAESVWEVSKLLEISFKGGYRAVVDKVRDLEGELRSSS</sequence>
<dbReference type="CDD" id="cd00590">
    <property type="entry name" value="RRM_SF"/>
    <property type="match status" value="1"/>
</dbReference>
<dbReference type="EMBL" id="BSYR01000022">
    <property type="protein sequence ID" value="GMI89043.1"/>
    <property type="molecule type" value="Genomic_DNA"/>
</dbReference>
<feature type="domain" description="RRM" evidence="3">
    <location>
        <begin position="34"/>
        <end position="114"/>
    </location>
</feature>
<dbReference type="InterPro" id="IPR012677">
    <property type="entry name" value="Nucleotide-bd_a/b_plait_sf"/>
</dbReference>
<dbReference type="InterPro" id="IPR050441">
    <property type="entry name" value="RBM"/>
</dbReference>
<reference evidence="4" key="1">
    <citation type="submission" date="2023-05" db="EMBL/GenBank/DDBJ databases">
        <title>Genome and transcriptome analyses reveal genes involved in the formation of fine ridges on petal epidermal cells in Hibiscus trionum.</title>
        <authorList>
            <person name="Koshimizu S."/>
            <person name="Masuda S."/>
            <person name="Ishii T."/>
            <person name="Shirasu K."/>
            <person name="Hoshino A."/>
            <person name="Arita M."/>
        </authorList>
    </citation>
    <scope>NUCLEOTIDE SEQUENCE</scope>
    <source>
        <strain evidence="4">Hamamatsu line</strain>
    </source>
</reference>
<keyword evidence="5" id="KW-1185">Reference proteome</keyword>
<evidence type="ECO:0000259" key="3">
    <source>
        <dbReference type="PROSITE" id="PS50102"/>
    </source>
</evidence>
<gene>
    <name evidence="4" type="ORF">HRI_002573600</name>
</gene>
<dbReference type="SMART" id="SM00360">
    <property type="entry name" value="RRM"/>
    <property type="match status" value="1"/>
</dbReference>
<dbReference type="PROSITE" id="PS50102">
    <property type="entry name" value="RRM"/>
    <property type="match status" value="1"/>
</dbReference>
<name>A0A9W7M5T9_HIBTR</name>
<dbReference type="OrthoDB" id="999103at2759"/>
<dbReference type="Pfam" id="PF00076">
    <property type="entry name" value="RRM_1"/>
    <property type="match status" value="1"/>
</dbReference>
<dbReference type="InterPro" id="IPR035979">
    <property type="entry name" value="RBD_domain_sf"/>
</dbReference>
<evidence type="ECO:0000313" key="4">
    <source>
        <dbReference type="EMBL" id="GMI89043.1"/>
    </source>
</evidence>
<dbReference type="Gene3D" id="3.30.70.330">
    <property type="match status" value="1"/>
</dbReference>
<dbReference type="Proteomes" id="UP001165190">
    <property type="component" value="Unassembled WGS sequence"/>
</dbReference>
<comment type="caution">
    <text evidence="4">The sequence shown here is derived from an EMBL/GenBank/DDBJ whole genome shotgun (WGS) entry which is preliminary data.</text>
</comment>
<dbReference type="SUPFAM" id="SSF54928">
    <property type="entry name" value="RNA-binding domain, RBD"/>
    <property type="match status" value="1"/>
</dbReference>
<dbReference type="PANTHER" id="PTHR48034">
    <property type="entry name" value="TRANSFORMER-2 SEX-DETERMINING PROTEIN-RELATED"/>
    <property type="match status" value="1"/>
</dbReference>
<evidence type="ECO:0000256" key="1">
    <source>
        <dbReference type="PROSITE-ProRule" id="PRU00176"/>
    </source>
</evidence>
<organism evidence="4 5">
    <name type="scientific">Hibiscus trionum</name>
    <name type="common">Flower of an hour</name>
    <dbReference type="NCBI Taxonomy" id="183268"/>
    <lineage>
        <taxon>Eukaryota</taxon>
        <taxon>Viridiplantae</taxon>
        <taxon>Streptophyta</taxon>
        <taxon>Embryophyta</taxon>
        <taxon>Tracheophyta</taxon>
        <taxon>Spermatophyta</taxon>
        <taxon>Magnoliopsida</taxon>
        <taxon>eudicotyledons</taxon>
        <taxon>Gunneridae</taxon>
        <taxon>Pentapetalae</taxon>
        <taxon>rosids</taxon>
        <taxon>malvids</taxon>
        <taxon>Malvales</taxon>
        <taxon>Malvaceae</taxon>
        <taxon>Malvoideae</taxon>
        <taxon>Hibiscus</taxon>
    </lineage>
</organism>
<proteinExistence type="predicted"/>
<keyword evidence="1" id="KW-0694">RNA-binding</keyword>